<feature type="transmembrane region" description="Helical" evidence="1">
    <location>
        <begin position="51"/>
        <end position="71"/>
    </location>
</feature>
<protein>
    <submittedName>
        <fullName evidence="2">Uncharacterized protein</fullName>
    </submittedName>
</protein>
<comment type="caution">
    <text evidence="2">The sequence shown here is derived from an EMBL/GenBank/DDBJ whole genome shotgun (WGS) entry which is preliminary data.</text>
</comment>
<keyword evidence="1" id="KW-0812">Transmembrane</keyword>
<gene>
    <name evidence="2" type="ORF">ENV14_07705</name>
</gene>
<proteinExistence type="predicted"/>
<evidence type="ECO:0000313" key="2">
    <source>
        <dbReference type="EMBL" id="HGI88251.1"/>
    </source>
</evidence>
<keyword evidence="1" id="KW-1133">Transmembrane helix</keyword>
<feature type="transmembrane region" description="Helical" evidence="1">
    <location>
        <begin position="18"/>
        <end position="39"/>
    </location>
</feature>
<organism evidence="2">
    <name type="scientific">Ignisphaera aggregans</name>
    <dbReference type="NCBI Taxonomy" id="334771"/>
    <lineage>
        <taxon>Archaea</taxon>
        <taxon>Thermoproteota</taxon>
        <taxon>Thermoprotei</taxon>
        <taxon>Desulfurococcales</taxon>
        <taxon>Desulfurococcaceae</taxon>
        <taxon>Ignisphaera</taxon>
    </lineage>
</organism>
<accession>A0A7C4BCW3</accession>
<dbReference type="EMBL" id="DTFF01000064">
    <property type="protein sequence ID" value="HGI88251.1"/>
    <property type="molecule type" value="Genomic_DNA"/>
</dbReference>
<dbReference type="AlphaFoldDB" id="A0A7C4BCW3"/>
<keyword evidence="1" id="KW-0472">Membrane</keyword>
<name>A0A7C4BCW3_9CREN</name>
<sequence>MLPKEAAKCEGFRGASKALIYTLALVLIIDAFIVALLRLVTLFRGILGDGFTVTAAITIGIAATYCMYLILRRLLEI</sequence>
<reference evidence="2" key="1">
    <citation type="journal article" date="2020" name="mSystems">
        <title>Genome- and Community-Level Interaction Insights into Carbon Utilization and Element Cycling Functions of Hydrothermarchaeota in Hydrothermal Sediment.</title>
        <authorList>
            <person name="Zhou Z."/>
            <person name="Liu Y."/>
            <person name="Xu W."/>
            <person name="Pan J."/>
            <person name="Luo Z.H."/>
            <person name="Li M."/>
        </authorList>
    </citation>
    <scope>NUCLEOTIDE SEQUENCE [LARGE SCALE GENOMIC DNA]</scope>
    <source>
        <strain evidence="2">SpSt-732</strain>
    </source>
</reference>
<evidence type="ECO:0000256" key="1">
    <source>
        <dbReference type="SAM" id="Phobius"/>
    </source>
</evidence>